<dbReference type="InterPro" id="IPR027417">
    <property type="entry name" value="P-loop_NTPase"/>
</dbReference>
<sequence>MIIMVKFVVGPKGSGKTKWLIDKANDEKKNNNGNIIFIDSDDKHIFTLDHSVRLIDASTFHISSPESLYGFLAGIMSRDFDIETIYVDGIYSIVDMTEQQLEEFLENLEVLSKEANVKFFIGMNKEKSSLPAKYHEDTVELHA</sequence>
<dbReference type="STRING" id="334413.FMG_1524"/>
<dbReference type="SUPFAM" id="SSF52540">
    <property type="entry name" value="P-loop containing nucleoside triphosphate hydrolases"/>
    <property type="match status" value="1"/>
</dbReference>
<dbReference type="AlphaFoldDB" id="B0S3K2"/>
<proteinExistence type="predicted"/>
<accession>B0S3K2</accession>
<reference evidence="1 2" key="1">
    <citation type="journal article" date="2008" name="DNA Res.">
        <title>Complete genome sequence of Finegoldia magna, an anaerobic opportunistic pathogen.</title>
        <authorList>
            <person name="Goto T."/>
            <person name="Yamashita A."/>
            <person name="Hirakawa H."/>
            <person name="Matsutani M."/>
            <person name="Todo K."/>
            <person name="Ohshima K."/>
            <person name="Toh H."/>
            <person name="Miyamoto K."/>
            <person name="Kuhara S."/>
            <person name="Hattori M."/>
            <person name="Shimizu T."/>
            <person name="Akimoto S."/>
        </authorList>
    </citation>
    <scope>NUCLEOTIDE SEQUENCE [LARGE SCALE GENOMIC DNA]</scope>
    <source>
        <strain evidence="2">ATCC 29328 / DSM 20472 / WAL 2508</strain>
    </source>
</reference>
<dbReference type="eggNOG" id="COG0433">
    <property type="taxonomic scope" value="Bacteria"/>
</dbReference>
<keyword evidence="2" id="KW-1185">Reference proteome</keyword>
<dbReference type="KEGG" id="fma:FMG_1524"/>
<evidence type="ECO:0008006" key="3">
    <source>
        <dbReference type="Google" id="ProtNLM"/>
    </source>
</evidence>
<protein>
    <recommendedName>
        <fullName evidence="3">Twitching motility protein PilT</fullName>
    </recommendedName>
</protein>
<dbReference type="HOGENOM" id="CLU_125409_0_0_9"/>
<evidence type="ECO:0000313" key="1">
    <source>
        <dbReference type="EMBL" id="BAG08942.1"/>
    </source>
</evidence>
<evidence type="ECO:0000313" key="2">
    <source>
        <dbReference type="Proteomes" id="UP000001319"/>
    </source>
</evidence>
<organism evidence="1 2">
    <name type="scientific">Finegoldia magna (strain ATCC 29328 / DSM 20472 / WAL 2508)</name>
    <name type="common">Peptostreptococcus magnus</name>
    <dbReference type="NCBI Taxonomy" id="334413"/>
    <lineage>
        <taxon>Bacteria</taxon>
        <taxon>Bacillati</taxon>
        <taxon>Bacillota</taxon>
        <taxon>Tissierellia</taxon>
        <taxon>Tissierellales</taxon>
        <taxon>Peptoniphilaceae</taxon>
        <taxon>Finegoldia</taxon>
    </lineage>
</organism>
<dbReference type="Proteomes" id="UP000001319">
    <property type="component" value="Chromosome"/>
</dbReference>
<gene>
    <name evidence="1" type="ordered locus">FMG_1524</name>
</gene>
<dbReference type="EMBL" id="AP008971">
    <property type="protein sequence ID" value="BAG08942.1"/>
    <property type="molecule type" value="Genomic_DNA"/>
</dbReference>
<name>B0S3K2_FINM2</name>